<accession>N1SC35</accession>
<gene>
    <name evidence="1" type="ORF">FOC4_g10000131</name>
</gene>
<dbReference type="Proteomes" id="UP000016929">
    <property type="component" value="Unassembled WGS sequence"/>
</dbReference>
<dbReference type="EMBL" id="KB726201">
    <property type="protein sequence ID" value="EMT74555.1"/>
    <property type="molecule type" value="Genomic_DNA"/>
</dbReference>
<protein>
    <submittedName>
        <fullName evidence="1">Uncharacterized protein</fullName>
    </submittedName>
</protein>
<keyword evidence="2" id="KW-1185">Reference proteome</keyword>
<name>N1SC35_FUSC4</name>
<evidence type="ECO:0000313" key="1">
    <source>
        <dbReference type="EMBL" id="EMT74555.1"/>
    </source>
</evidence>
<dbReference type="OrthoDB" id="5094075at2759"/>
<evidence type="ECO:0000313" key="2">
    <source>
        <dbReference type="Proteomes" id="UP000016929"/>
    </source>
</evidence>
<proteinExistence type="predicted"/>
<sequence length="66" mass="7633">MIDNAGNNNICIQELEKQYPAIKLQSRLRCVSHMLNLIVKALLFRQGVSKMEQQLRGASDEERFEI</sequence>
<reference evidence="2" key="1">
    <citation type="submission" date="2012-09" db="EMBL/GenBank/DDBJ databases">
        <title>Genome sequencing and comparative transcriptomics of race 1 and race 4 of banana pathogen: Fusarium oxysporum f. sp. cubense.</title>
        <authorList>
            <person name="Fang X."/>
            <person name="Huang J."/>
        </authorList>
    </citation>
    <scope>NUCLEOTIDE SEQUENCE [LARGE SCALE GENOMIC DNA]</scope>
    <source>
        <strain evidence="2">race 4</strain>
    </source>
</reference>
<dbReference type="AlphaFoldDB" id="N1SC35"/>
<reference evidence="2" key="2">
    <citation type="journal article" date="2014" name="PLoS ONE">
        <title>Genome and Transcriptome Analysis of the Fungal Pathogen Fusarium oxysporum f. sp. cubense Causing Banana Vascular Wilt Disease.</title>
        <authorList>
            <person name="Guo L."/>
            <person name="Han L."/>
            <person name="Yang L."/>
            <person name="Zeng H."/>
            <person name="Fan D."/>
            <person name="Zhu Y."/>
            <person name="Feng Y."/>
            <person name="Wang G."/>
            <person name="Peng C."/>
            <person name="Jiang X."/>
            <person name="Zhou D."/>
            <person name="Ni P."/>
            <person name="Liang C."/>
            <person name="Liu L."/>
            <person name="Wang J."/>
            <person name="Mao C."/>
            <person name="Fang X."/>
            <person name="Peng M."/>
            <person name="Huang J."/>
        </authorList>
    </citation>
    <scope>NUCLEOTIDE SEQUENCE [LARGE SCALE GENOMIC DNA]</scope>
    <source>
        <strain evidence="2">race 4</strain>
    </source>
</reference>
<organism evidence="1 2">
    <name type="scientific">Fusarium oxysporum f. sp. cubense (strain race 4)</name>
    <name type="common">Panama disease fungus</name>
    <dbReference type="NCBI Taxonomy" id="2502994"/>
    <lineage>
        <taxon>Eukaryota</taxon>
        <taxon>Fungi</taxon>
        <taxon>Dikarya</taxon>
        <taxon>Ascomycota</taxon>
        <taxon>Pezizomycotina</taxon>
        <taxon>Sordariomycetes</taxon>
        <taxon>Hypocreomycetidae</taxon>
        <taxon>Hypocreales</taxon>
        <taxon>Nectriaceae</taxon>
        <taxon>Fusarium</taxon>
        <taxon>Fusarium oxysporum species complex</taxon>
    </lineage>
</organism>
<dbReference type="HOGENOM" id="CLU_2831236_0_0_1"/>